<protein>
    <recommendedName>
        <fullName evidence="1">DUF5675 domain-containing protein</fullName>
    </recommendedName>
</protein>
<dbReference type="Proteomes" id="UP000190868">
    <property type="component" value="Chromosome"/>
</dbReference>
<gene>
    <name evidence="2" type="ORF">CPIN18021_0249</name>
</gene>
<name>A0A1S6U5S8_9BACT</name>
<organism evidence="2 3">
    <name type="scientific">Campylobacter pinnipediorum subsp. caledonicus</name>
    <dbReference type="NCBI Taxonomy" id="1874362"/>
    <lineage>
        <taxon>Bacteria</taxon>
        <taxon>Pseudomonadati</taxon>
        <taxon>Campylobacterota</taxon>
        <taxon>Epsilonproteobacteria</taxon>
        <taxon>Campylobacterales</taxon>
        <taxon>Campylobacteraceae</taxon>
        <taxon>Campylobacter</taxon>
    </lineage>
</organism>
<evidence type="ECO:0000259" key="1">
    <source>
        <dbReference type="Pfam" id="PF18925"/>
    </source>
</evidence>
<evidence type="ECO:0000313" key="3">
    <source>
        <dbReference type="Proteomes" id="UP000190868"/>
    </source>
</evidence>
<accession>A0A1S6U5S8</accession>
<sequence length="137" mass="15661">MILHIMRIKDINDGTIGEFELKNSDDEIMLNGYTLEPAGPDTIERNKDKRMPKGLYHVSWHSSPKFKTTLPLLHNENVAKDRFVLIHAGNYPKDTKGCILLGASYDDKGVYKSKDTLNKFLKLTRCKELKVVISDVR</sequence>
<proteinExistence type="predicted"/>
<feature type="domain" description="DUF5675" evidence="1">
    <location>
        <begin position="4"/>
        <end position="124"/>
    </location>
</feature>
<dbReference type="AlphaFoldDB" id="A0A1S6U5S8"/>
<dbReference type="EMBL" id="CP017258">
    <property type="protein sequence ID" value="AQW87096.1"/>
    <property type="molecule type" value="Genomic_DNA"/>
</dbReference>
<dbReference type="Pfam" id="PF18925">
    <property type="entry name" value="DUF5675"/>
    <property type="match status" value="1"/>
</dbReference>
<dbReference type="RefSeq" id="WP_078424218.1">
    <property type="nucleotide sequence ID" value="NZ_CP017258.1"/>
</dbReference>
<keyword evidence="3" id="KW-1185">Reference proteome</keyword>
<dbReference type="InterPro" id="IPR043732">
    <property type="entry name" value="DUF5675"/>
</dbReference>
<reference evidence="3" key="1">
    <citation type="submission" date="2016-09" db="EMBL/GenBank/DDBJ databases">
        <title>Comparative genomics of the Campylobacter concisus group.</title>
        <authorList>
            <person name="Miller W.G."/>
            <person name="Yee E."/>
            <person name="Chapman M.H."/>
            <person name="Huynh S."/>
            <person name="Bono J.L."/>
            <person name="On S.L.W."/>
            <person name="StLeger J."/>
            <person name="Foster G."/>
            <person name="Parker C.T."/>
        </authorList>
    </citation>
    <scope>NUCLEOTIDE SEQUENCE [LARGE SCALE GENOMIC DNA]</scope>
    <source>
        <strain evidence="3">RM18021</strain>
    </source>
</reference>
<evidence type="ECO:0000313" key="2">
    <source>
        <dbReference type="EMBL" id="AQW87096.1"/>
    </source>
</evidence>